<evidence type="ECO:0000256" key="2">
    <source>
        <dbReference type="ARBA" id="ARBA00022801"/>
    </source>
</evidence>
<dbReference type="Pfam" id="PF02739">
    <property type="entry name" value="5_3_exonuc_N"/>
    <property type="match status" value="1"/>
</dbReference>
<accession>A0ABY5J4D9</accession>
<name>A0ABY5J4D9_9BACT</name>
<keyword evidence="8" id="KW-1185">Reference proteome</keyword>
<dbReference type="InterPro" id="IPR002421">
    <property type="entry name" value="5-3_exonuclease"/>
</dbReference>
<evidence type="ECO:0000313" key="8">
    <source>
        <dbReference type="Proteomes" id="UP001059576"/>
    </source>
</evidence>
<evidence type="ECO:0000256" key="5">
    <source>
        <dbReference type="ARBA" id="ARBA00050026"/>
    </source>
</evidence>
<keyword evidence="1" id="KW-0540">Nuclease</keyword>
<dbReference type="PANTHER" id="PTHR42646">
    <property type="entry name" value="FLAP ENDONUCLEASE XNI"/>
    <property type="match status" value="1"/>
</dbReference>
<evidence type="ECO:0000256" key="1">
    <source>
        <dbReference type="ARBA" id="ARBA00022722"/>
    </source>
</evidence>
<dbReference type="Gene3D" id="3.40.50.1010">
    <property type="entry name" value="5'-nuclease"/>
    <property type="match status" value="1"/>
</dbReference>
<gene>
    <name evidence="7" type="ORF">NPA09_02895</name>
</gene>
<sequence length="292" mass="34110">MKNRVLLLDGNLLMFKSFFATSKPDNKYWFYNGKHVGGVRVFLNTLSSVINYLKPTHMLIAFDTDSHTFRHDSYKEYKGTRTKVDETIFQQLKYVKHFLDLLNIKRLEIQGFEADDIIASSYKLFNPNDSQIFIYSSDKDMFQMLDFSNIDIVTKNTKTKQFDHLNKDNFFAYFGIEPSQIVDYKAIAGDNSDNLPGVKGIGHKTAIKLLNEYHSFHNIFNNLNELSPSIQQKFLDSKDIAEKCKFLAQLRYDVPLNMYDFDLKLNITKVNDKDLIAEFGAENVLERFYKTW</sequence>
<evidence type="ECO:0000259" key="6">
    <source>
        <dbReference type="SMART" id="SM00475"/>
    </source>
</evidence>
<dbReference type="SUPFAM" id="SSF88723">
    <property type="entry name" value="PIN domain-like"/>
    <property type="match status" value="1"/>
</dbReference>
<protein>
    <recommendedName>
        <fullName evidence="5">5'-3' exonuclease</fullName>
    </recommendedName>
</protein>
<dbReference type="Proteomes" id="UP001059576">
    <property type="component" value="Chromosome"/>
</dbReference>
<dbReference type="InterPro" id="IPR038969">
    <property type="entry name" value="FEN"/>
</dbReference>
<feature type="domain" description="5'-3' exonuclease" evidence="6">
    <location>
        <begin position="1"/>
        <end position="266"/>
    </location>
</feature>
<proteinExistence type="predicted"/>
<dbReference type="CDD" id="cd09898">
    <property type="entry name" value="H3TH_53EXO"/>
    <property type="match status" value="1"/>
</dbReference>
<dbReference type="GO" id="GO:0004527">
    <property type="term" value="F:exonuclease activity"/>
    <property type="evidence" value="ECO:0007669"/>
    <property type="project" value="UniProtKB-KW"/>
</dbReference>
<dbReference type="SMART" id="SM00475">
    <property type="entry name" value="53EXOc"/>
    <property type="match status" value="1"/>
</dbReference>
<organism evidence="7 8">
    <name type="scientific">Mycoplasmopsis equigenitalium</name>
    <dbReference type="NCBI Taxonomy" id="114883"/>
    <lineage>
        <taxon>Bacteria</taxon>
        <taxon>Bacillati</taxon>
        <taxon>Mycoplasmatota</taxon>
        <taxon>Mycoplasmoidales</taxon>
        <taxon>Metamycoplasmataceae</taxon>
        <taxon>Mycoplasmopsis</taxon>
    </lineage>
</organism>
<dbReference type="Gene3D" id="1.10.150.20">
    <property type="entry name" value="5' to 3' exonuclease, C-terminal subdomain"/>
    <property type="match status" value="1"/>
</dbReference>
<dbReference type="Pfam" id="PF01367">
    <property type="entry name" value="5_3_exonuc"/>
    <property type="match status" value="1"/>
</dbReference>
<dbReference type="CDD" id="cd09859">
    <property type="entry name" value="PIN_53EXO"/>
    <property type="match status" value="1"/>
</dbReference>
<dbReference type="SMART" id="SM00279">
    <property type="entry name" value="HhH2"/>
    <property type="match status" value="1"/>
</dbReference>
<dbReference type="RefSeq" id="WP_129723028.1">
    <property type="nucleotide sequence ID" value="NZ_CP101808.1"/>
</dbReference>
<dbReference type="InterPro" id="IPR020045">
    <property type="entry name" value="DNA_polI_H3TH"/>
</dbReference>
<evidence type="ECO:0000256" key="3">
    <source>
        <dbReference type="ARBA" id="ARBA00023125"/>
    </source>
</evidence>
<dbReference type="EMBL" id="CP101808">
    <property type="protein sequence ID" value="UUD36820.1"/>
    <property type="molecule type" value="Genomic_DNA"/>
</dbReference>
<evidence type="ECO:0000256" key="4">
    <source>
        <dbReference type="ARBA" id="ARBA00049957"/>
    </source>
</evidence>
<dbReference type="InterPro" id="IPR020046">
    <property type="entry name" value="5-3_exonucl_a-hlix_arch_N"/>
</dbReference>
<dbReference type="PANTHER" id="PTHR42646:SF2">
    <property type="entry name" value="5'-3' EXONUCLEASE FAMILY PROTEIN"/>
    <property type="match status" value="1"/>
</dbReference>
<dbReference type="SUPFAM" id="SSF47807">
    <property type="entry name" value="5' to 3' exonuclease, C-terminal subdomain"/>
    <property type="match status" value="1"/>
</dbReference>
<dbReference type="InterPro" id="IPR029060">
    <property type="entry name" value="PIN-like_dom_sf"/>
</dbReference>
<dbReference type="InterPro" id="IPR036279">
    <property type="entry name" value="5-3_exonuclease_C_sf"/>
</dbReference>
<keyword evidence="2" id="KW-0378">Hydrolase</keyword>
<comment type="function">
    <text evidence="4">5'-3' exonuclease acting preferentially on double-stranded DNA.</text>
</comment>
<keyword evidence="7" id="KW-0269">Exonuclease</keyword>
<evidence type="ECO:0000313" key="7">
    <source>
        <dbReference type="EMBL" id="UUD36820.1"/>
    </source>
</evidence>
<keyword evidence="3" id="KW-0238">DNA-binding</keyword>
<reference evidence="7" key="1">
    <citation type="submission" date="2022-07" db="EMBL/GenBank/DDBJ databases">
        <title>Complete genome of Mycoplasma equigenitalium type strain T37.</title>
        <authorList>
            <person name="Spergser J."/>
        </authorList>
    </citation>
    <scope>NUCLEOTIDE SEQUENCE</scope>
    <source>
        <strain evidence="7">T37</strain>
    </source>
</reference>
<dbReference type="InterPro" id="IPR008918">
    <property type="entry name" value="HhH2"/>
</dbReference>